<evidence type="ECO:0000313" key="9">
    <source>
        <dbReference type="EMBL" id="AKX60342.1"/>
    </source>
</evidence>
<keyword evidence="3" id="KW-1003">Cell membrane</keyword>
<reference evidence="9 10" key="1">
    <citation type="journal article" date="2015" name="Genome Announc.">
        <title>Genome Sequences of Oblitimonas alkaliphila gen. nov. sp. nov. (Proposed), a Novel Bacterium of the Pseudomonadaceae Family.</title>
        <authorList>
            <person name="Lauer A.C."/>
            <person name="Nicholson A.C."/>
            <person name="Humrighouse B.W."/>
            <person name="Emery B."/>
            <person name="Drobish A."/>
            <person name="Juieng P."/>
            <person name="Loparev V."/>
            <person name="McQuiston J.R."/>
        </authorList>
    </citation>
    <scope>NUCLEOTIDE SEQUENCE [LARGE SCALE GENOMIC DNA]</scope>
    <source>
        <strain evidence="9 10">E5571</strain>
    </source>
</reference>
<keyword evidence="6 7" id="KW-0472">Membrane</keyword>
<evidence type="ECO:0000259" key="8">
    <source>
        <dbReference type="SMART" id="SM00014"/>
    </source>
</evidence>
<dbReference type="InterPro" id="IPR000326">
    <property type="entry name" value="PAP2/HPO"/>
</dbReference>
<feature type="transmembrane region" description="Helical" evidence="7">
    <location>
        <begin position="283"/>
        <end position="303"/>
    </location>
</feature>
<feature type="transmembrane region" description="Helical" evidence="7">
    <location>
        <begin position="409"/>
        <end position="428"/>
    </location>
</feature>
<dbReference type="PANTHER" id="PTHR30353">
    <property type="entry name" value="INNER MEMBRANE PROTEIN DEDA-RELATED"/>
    <property type="match status" value="1"/>
</dbReference>
<dbReference type="InterPro" id="IPR032818">
    <property type="entry name" value="DedA-like"/>
</dbReference>
<dbReference type="CDD" id="cd03392">
    <property type="entry name" value="PAP2_like_2"/>
    <property type="match status" value="1"/>
</dbReference>
<dbReference type="STRING" id="1697053.AKN87_01000"/>
<evidence type="ECO:0000256" key="7">
    <source>
        <dbReference type="SAM" id="Phobius"/>
    </source>
</evidence>
<feature type="transmembrane region" description="Helical" evidence="7">
    <location>
        <begin position="204"/>
        <end position="227"/>
    </location>
</feature>
<gene>
    <name evidence="9" type="ORF">AKN88_10665</name>
</gene>
<protein>
    <recommendedName>
        <fullName evidence="8">Phosphatidic acid phosphatase type 2/haloperoxidase domain-containing protein</fullName>
    </recommendedName>
</protein>
<comment type="subcellular location">
    <subcellularLocation>
        <location evidence="1">Cell membrane</location>
        <topology evidence="1">Multi-pass membrane protein</topology>
    </subcellularLocation>
</comment>
<dbReference type="AlphaFoldDB" id="A0A0K1XGN7"/>
<comment type="similarity">
    <text evidence="2">Belongs to the DedA family.</text>
</comment>
<feature type="transmembrane region" description="Helical" evidence="7">
    <location>
        <begin position="349"/>
        <end position="371"/>
    </location>
</feature>
<evidence type="ECO:0000256" key="6">
    <source>
        <dbReference type="ARBA" id="ARBA00023136"/>
    </source>
</evidence>
<dbReference type="Gene3D" id="1.20.144.10">
    <property type="entry name" value="Phosphatidic acid phosphatase type 2/haloperoxidase"/>
    <property type="match status" value="2"/>
</dbReference>
<feature type="domain" description="Phosphatidic acid phosphatase type 2/haloperoxidase" evidence="8">
    <location>
        <begin position="282"/>
        <end position="392"/>
    </location>
</feature>
<dbReference type="Pfam" id="PF09335">
    <property type="entry name" value="VTT_dom"/>
    <property type="match status" value="1"/>
</dbReference>
<name>A0A0K1XGN7_9GAMM</name>
<proteinExistence type="inferred from homology"/>
<evidence type="ECO:0000256" key="2">
    <source>
        <dbReference type="ARBA" id="ARBA00010792"/>
    </source>
</evidence>
<feature type="transmembrane region" description="Helical" evidence="7">
    <location>
        <begin position="58"/>
        <end position="79"/>
    </location>
</feature>
<feature type="transmembrane region" description="Helical" evidence="7">
    <location>
        <begin position="377"/>
        <end position="397"/>
    </location>
</feature>
<feature type="transmembrane region" description="Helical" evidence="7">
    <location>
        <begin position="176"/>
        <end position="197"/>
    </location>
</feature>
<evidence type="ECO:0000256" key="3">
    <source>
        <dbReference type="ARBA" id="ARBA00022475"/>
    </source>
</evidence>
<dbReference type="PANTHER" id="PTHR30353:SF15">
    <property type="entry name" value="INNER MEMBRANE PROTEIN YABI"/>
    <property type="match status" value="1"/>
</dbReference>
<feature type="transmembrane region" description="Helical" evidence="7">
    <location>
        <begin position="20"/>
        <end position="46"/>
    </location>
</feature>
<evidence type="ECO:0000256" key="1">
    <source>
        <dbReference type="ARBA" id="ARBA00004651"/>
    </source>
</evidence>
<feature type="transmembrane region" description="Helical" evidence="7">
    <location>
        <begin position="323"/>
        <end position="340"/>
    </location>
</feature>
<keyword evidence="10" id="KW-1185">Reference proteome</keyword>
<evidence type="ECO:0000256" key="5">
    <source>
        <dbReference type="ARBA" id="ARBA00022989"/>
    </source>
</evidence>
<dbReference type="SMART" id="SM00014">
    <property type="entry name" value="acidPPc"/>
    <property type="match status" value="1"/>
</dbReference>
<sequence length="437" mass="47946">MSMLDPLTAWLSANPHWLHLSIFIVAFLECLALVGIILPGVVLMMAITALAGAHQLPLWQVIAAAWLGGLLGDILSFWFGQRFKTSIAKLPLIRTHPEWLSHAQVYFERFGAISLLIGRFIGPLRPILPMTAGMLDMSKAKFTAISLLAALGWAIAYSVPGWLVGAALDHPTPEHFWPEALSVLTIVCCLIGLASYGSLRQHRWASITAAIACLLSLLALVIGWRYLAVFDLHLHQSLQLIRSSGLDRFMVQLTKLADIQTQVPLIGLICSTLWLLKRYRAALYVGLVTLSATVLNTLLKHLITRPRPELLIEPLSGFSFPSGHTAAGFALCLALGVLAGREQIPRGRLIWLAIAAVPACLIAISRVYLGAHWPTDVIAGAILASLSSAVWLAIMQWEQPMAALDKRQWSIVGAVMVFSLLIFTHWNLAQSLVLYQY</sequence>
<dbReference type="InterPro" id="IPR036938">
    <property type="entry name" value="PAP2/HPO_sf"/>
</dbReference>
<evidence type="ECO:0000313" key="10">
    <source>
        <dbReference type="Proteomes" id="UP000063953"/>
    </source>
</evidence>
<feature type="transmembrane region" description="Helical" evidence="7">
    <location>
        <begin position="142"/>
        <end position="164"/>
    </location>
</feature>
<keyword evidence="4 7" id="KW-0812">Transmembrane</keyword>
<dbReference type="EMBL" id="CP012365">
    <property type="protein sequence ID" value="AKX60342.1"/>
    <property type="molecule type" value="Genomic_DNA"/>
</dbReference>
<feature type="transmembrane region" description="Helical" evidence="7">
    <location>
        <begin position="259"/>
        <end position="276"/>
    </location>
</feature>
<dbReference type="RefSeq" id="WP_064496130.1">
    <property type="nucleotide sequence ID" value="NZ_CP012365.1"/>
</dbReference>
<dbReference type="SUPFAM" id="SSF48317">
    <property type="entry name" value="Acid phosphatase/Vanadium-dependent haloperoxidase"/>
    <property type="match status" value="1"/>
</dbReference>
<dbReference type="Proteomes" id="UP000063953">
    <property type="component" value="Chromosome"/>
</dbReference>
<dbReference type="InterPro" id="IPR032816">
    <property type="entry name" value="VTT_dom"/>
</dbReference>
<evidence type="ECO:0000256" key="4">
    <source>
        <dbReference type="ARBA" id="ARBA00022692"/>
    </source>
</evidence>
<accession>A0A0K1XGN7</accession>
<dbReference type="GO" id="GO:0005886">
    <property type="term" value="C:plasma membrane"/>
    <property type="evidence" value="ECO:0007669"/>
    <property type="project" value="UniProtKB-SubCell"/>
</dbReference>
<keyword evidence="5 7" id="KW-1133">Transmembrane helix</keyword>
<dbReference type="Pfam" id="PF01569">
    <property type="entry name" value="PAP2"/>
    <property type="match status" value="1"/>
</dbReference>
<organism evidence="9 10">
    <name type="scientific">Thiopseudomonas alkaliphila</name>
    <dbReference type="NCBI Taxonomy" id="1697053"/>
    <lineage>
        <taxon>Bacteria</taxon>
        <taxon>Pseudomonadati</taxon>
        <taxon>Pseudomonadota</taxon>
        <taxon>Gammaproteobacteria</taxon>
        <taxon>Pseudomonadales</taxon>
        <taxon>Pseudomonadaceae</taxon>
        <taxon>Thiopseudomonas</taxon>
    </lineage>
</organism>